<dbReference type="InterPro" id="IPR027417">
    <property type="entry name" value="P-loop_NTPase"/>
</dbReference>
<dbReference type="EMBL" id="GG657450">
    <property type="protein sequence ID" value="OAT05351.1"/>
    <property type="molecule type" value="Genomic_DNA"/>
</dbReference>
<dbReference type="AlphaFoldDB" id="A0A179UEA7"/>
<dbReference type="GeneID" id="8510357"/>
<dbReference type="Gene3D" id="3.40.50.300">
    <property type="entry name" value="P-loop containing nucleotide triphosphate hydrolases"/>
    <property type="match status" value="1"/>
</dbReference>
<sequence length="166" mass="17978">MNLKGTTINSRMDTLSADQLNTLQLITDSSERDQQSHFLAAACRLRGAICREELSLEGLPFPHQDGVCTNGYDELPETINDEACYMGIRGFVGSGDSAPAFTTNVLRIEVVGDVGLHLTVVDLPGLVSVENDAHDIKLVEDLVDSYLQSSRTIILAVVQATNNIAM</sequence>
<dbReference type="Pfam" id="PF00350">
    <property type="entry name" value="Dynamin_N"/>
    <property type="match status" value="1"/>
</dbReference>
<dbReference type="KEGG" id="bgh:BDBG_01765"/>
<dbReference type="STRING" id="559298.A0A179UEA7"/>
<protein>
    <submittedName>
        <fullName evidence="2">Dynamin GTPase</fullName>
    </submittedName>
</protein>
<evidence type="ECO:0000313" key="2">
    <source>
        <dbReference type="EMBL" id="OAT05351.1"/>
    </source>
</evidence>
<name>A0A179UEA7_BLAGS</name>
<organism evidence="2 3">
    <name type="scientific">Blastomyces gilchristii (strain SLH14081)</name>
    <name type="common">Blastomyces dermatitidis</name>
    <dbReference type="NCBI Taxonomy" id="559298"/>
    <lineage>
        <taxon>Eukaryota</taxon>
        <taxon>Fungi</taxon>
        <taxon>Dikarya</taxon>
        <taxon>Ascomycota</taxon>
        <taxon>Pezizomycotina</taxon>
        <taxon>Eurotiomycetes</taxon>
        <taxon>Eurotiomycetidae</taxon>
        <taxon>Onygenales</taxon>
        <taxon>Ajellomycetaceae</taxon>
        <taxon>Blastomyces</taxon>
    </lineage>
</organism>
<accession>A0A179UEA7</accession>
<dbReference type="Proteomes" id="UP000002038">
    <property type="component" value="Unassembled WGS sequence"/>
</dbReference>
<reference evidence="3" key="1">
    <citation type="journal article" date="2015" name="PLoS Genet.">
        <title>The dynamic genome and transcriptome of the human fungal pathogen Blastomyces and close relative Emmonsia.</title>
        <authorList>
            <person name="Munoz J.F."/>
            <person name="Gauthier G.M."/>
            <person name="Desjardins C.A."/>
            <person name="Gallo J.E."/>
            <person name="Holder J."/>
            <person name="Sullivan T.D."/>
            <person name="Marty A.J."/>
            <person name="Carmen J.C."/>
            <person name="Chen Z."/>
            <person name="Ding L."/>
            <person name="Gujja S."/>
            <person name="Magrini V."/>
            <person name="Misas E."/>
            <person name="Mitreva M."/>
            <person name="Priest M."/>
            <person name="Saif S."/>
            <person name="Whiston E.A."/>
            <person name="Young S."/>
            <person name="Zeng Q."/>
            <person name="Goldman W.E."/>
            <person name="Mardis E.R."/>
            <person name="Taylor J.W."/>
            <person name="McEwen J.G."/>
            <person name="Clay O.K."/>
            <person name="Klein B.S."/>
            <person name="Cuomo C.A."/>
        </authorList>
    </citation>
    <scope>NUCLEOTIDE SEQUENCE [LARGE SCALE GENOMIC DNA]</scope>
    <source>
        <strain evidence="3">SLH14081</strain>
    </source>
</reference>
<evidence type="ECO:0000313" key="3">
    <source>
        <dbReference type="Proteomes" id="UP000002038"/>
    </source>
</evidence>
<dbReference type="RefSeq" id="XP_031576676.1">
    <property type="nucleotide sequence ID" value="XM_031720474.1"/>
</dbReference>
<evidence type="ECO:0000259" key="1">
    <source>
        <dbReference type="Pfam" id="PF00350"/>
    </source>
</evidence>
<dbReference type="SUPFAM" id="SSF52540">
    <property type="entry name" value="P-loop containing nucleoside triphosphate hydrolases"/>
    <property type="match status" value="1"/>
</dbReference>
<gene>
    <name evidence="2" type="ORF">BDBG_01765</name>
</gene>
<dbReference type="OrthoDB" id="4181551at2759"/>
<keyword evidence="3" id="KW-1185">Reference proteome</keyword>
<proteinExistence type="predicted"/>
<dbReference type="VEuPathDB" id="FungiDB:BDBG_01765"/>
<feature type="domain" description="Dynamin N-terminal" evidence="1">
    <location>
        <begin position="103"/>
        <end position="165"/>
    </location>
</feature>
<dbReference type="InterPro" id="IPR045063">
    <property type="entry name" value="Dynamin_N"/>
</dbReference>